<dbReference type="Proteomes" id="UP001060085">
    <property type="component" value="Linkage Group LG02"/>
</dbReference>
<evidence type="ECO:0000313" key="2">
    <source>
        <dbReference type="Proteomes" id="UP001060085"/>
    </source>
</evidence>
<protein>
    <submittedName>
        <fullName evidence="1">Uncharacterized protein</fullName>
    </submittedName>
</protein>
<keyword evidence="2" id="KW-1185">Reference proteome</keyword>
<reference evidence="2" key="1">
    <citation type="journal article" date="2023" name="Nat. Plants">
        <title>Single-cell RNA sequencing provides a high-resolution roadmap for understanding the multicellular compartmentation of specialized metabolism.</title>
        <authorList>
            <person name="Sun S."/>
            <person name="Shen X."/>
            <person name="Li Y."/>
            <person name="Li Y."/>
            <person name="Wang S."/>
            <person name="Li R."/>
            <person name="Zhang H."/>
            <person name="Shen G."/>
            <person name="Guo B."/>
            <person name="Wei J."/>
            <person name="Xu J."/>
            <person name="St-Pierre B."/>
            <person name="Chen S."/>
            <person name="Sun C."/>
        </authorList>
    </citation>
    <scope>NUCLEOTIDE SEQUENCE [LARGE SCALE GENOMIC DNA]</scope>
</reference>
<comment type="caution">
    <text evidence="1">The sequence shown here is derived from an EMBL/GenBank/DDBJ whole genome shotgun (WGS) entry which is preliminary data.</text>
</comment>
<dbReference type="EMBL" id="CM044702">
    <property type="protein sequence ID" value="KAI5676938.1"/>
    <property type="molecule type" value="Genomic_DNA"/>
</dbReference>
<sequence>MLRSFQYFLFAEKPVRERTNKTSVTSRREKVPLKELGNVKLLATLDILNPRPQEGLKKLFSSKFKQPKSTSQYIAKNRRQFFSLGKRASNHLPRKVTSMFLMPQGVEVLLFTLCYLPVSTQ</sequence>
<organism evidence="1 2">
    <name type="scientific">Catharanthus roseus</name>
    <name type="common">Madagascar periwinkle</name>
    <name type="synonym">Vinca rosea</name>
    <dbReference type="NCBI Taxonomy" id="4058"/>
    <lineage>
        <taxon>Eukaryota</taxon>
        <taxon>Viridiplantae</taxon>
        <taxon>Streptophyta</taxon>
        <taxon>Embryophyta</taxon>
        <taxon>Tracheophyta</taxon>
        <taxon>Spermatophyta</taxon>
        <taxon>Magnoliopsida</taxon>
        <taxon>eudicotyledons</taxon>
        <taxon>Gunneridae</taxon>
        <taxon>Pentapetalae</taxon>
        <taxon>asterids</taxon>
        <taxon>lamiids</taxon>
        <taxon>Gentianales</taxon>
        <taxon>Apocynaceae</taxon>
        <taxon>Rauvolfioideae</taxon>
        <taxon>Vinceae</taxon>
        <taxon>Catharanthinae</taxon>
        <taxon>Catharanthus</taxon>
    </lineage>
</organism>
<proteinExistence type="predicted"/>
<accession>A0ACC0BWI1</accession>
<evidence type="ECO:0000313" key="1">
    <source>
        <dbReference type="EMBL" id="KAI5676938.1"/>
    </source>
</evidence>
<name>A0ACC0BWI1_CATRO</name>
<gene>
    <name evidence="1" type="ORF">M9H77_07888</name>
</gene>